<dbReference type="Proteomes" id="UP000033423">
    <property type="component" value="Unassembled WGS sequence"/>
</dbReference>
<evidence type="ECO:0000256" key="2">
    <source>
        <dbReference type="ARBA" id="ARBA00004956"/>
    </source>
</evidence>
<dbReference type="InterPro" id="IPR005481">
    <property type="entry name" value="BC-like_N"/>
</dbReference>
<keyword evidence="5 13" id="KW-0436">Ligase</keyword>
<dbReference type="InterPro" id="IPR051602">
    <property type="entry name" value="ACC_Biotin_Carboxylase"/>
</dbReference>
<dbReference type="GO" id="GO:0005524">
    <property type="term" value="F:ATP binding"/>
    <property type="evidence" value="ECO:0007669"/>
    <property type="project" value="UniProtKB-UniRule"/>
</dbReference>
<name>A0A0F3H0X2_9BACT</name>
<evidence type="ECO:0000256" key="7">
    <source>
        <dbReference type="ARBA" id="ARBA00022741"/>
    </source>
</evidence>
<evidence type="ECO:0000256" key="12">
    <source>
        <dbReference type="PROSITE-ProRule" id="PRU00409"/>
    </source>
</evidence>
<evidence type="ECO:0000256" key="8">
    <source>
        <dbReference type="ARBA" id="ARBA00022840"/>
    </source>
</evidence>
<keyword evidence="13" id="KW-0444">Lipid biosynthesis</keyword>
<sequence length="450" mass="49795">MSLFKKILIANRGEIAIRVIRACRELEIGTVAVYSEIDRESMHVKLADEAICVGPARASDSYLNIPAILSAAEVTDSEAIHPGYGFLSENPQFADACRKSGIVFIGPTPENIRLGGNKARARQIMKRHGIPVVPGSDGPLDDLPLALKIARKIGFPVIIKASAGGGGKGMRVVHDESQLPQAMAAAQNEALAAFGNGELYVEKYFTMIRHIEVQVAVDNRGDALQFGERDCSVQRRHQKLIEESPSPVINEKLREKLGKYAIKAAEALKYKNVGTVEFIFDKDENFYFMEINTRVQVEHPVTEMVTGIDVIKEQIRLASGLPLSVRQKNLRLVGHSIECRINAEDPFTFIPSPGKITFYYQPGGPGVRVDTHIYSGCTIPSQYDSLIAKLITYGSNRHEAIERMRRALGEFKIEGIKTTIPFHRTLLSNVDFLSGKFDTGYLERPYGQPA</sequence>
<evidence type="ECO:0000313" key="16">
    <source>
        <dbReference type="EMBL" id="KJU86598.1"/>
    </source>
</evidence>
<accession>A0A0F3H0X2</accession>
<evidence type="ECO:0000256" key="9">
    <source>
        <dbReference type="ARBA" id="ARBA00022842"/>
    </source>
</evidence>
<dbReference type="InterPro" id="IPR005479">
    <property type="entry name" value="CPAse_ATP-bd"/>
</dbReference>
<dbReference type="NCBIfam" id="TIGR00514">
    <property type="entry name" value="accC"/>
    <property type="match status" value="1"/>
</dbReference>
<dbReference type="SUPFAM" id="SSF56059">
    <property type="entry name" value="Glutathione synthetase ATP-binding domain-like"/>
    <property type="match status" value="1"/>
</dbReference>
<dbReference type="PROSITE" id="PS50979">
    <property type="entry name" value="BC"/>
    <property type="match status" value="1"/>
</dbReference>
<keyword evidence="17" id="KW-1185">Reference proteome</keyword>
<comment type="function">
    <text evidence="1 13">This protein is a component of the acetyl coenzyme A carboxylase complex; first, biotin carboxylase catalyzes the carboxylation of the carrier protein and then the transcarboxylase transfers the carboxyl group to form malonyl-CoA.</text>
</comment>
<dbReference type="PROSITE" id="PS00866">
    <property type="entry name" value="CPSASE_1"/>
    <property type="match status" value="1"/>
</dbReference>
<dbReference type="InterPro" id="IPR016185">
    <property type="entry name" value="PreATP-grasp_dom_sf"/>
</dbReference>
<dbReference type="InterPro" id="IPR011054">
    <property type="entry name" value="Rudment_hybrid_motif"/>
</dbReference>
<dbReference type="Pfam" id="PF02785">
    <property type="entry name" value="Biotin_carb_C"/>
    <property type="match status" value="1"/>
</dbReference>
<comment type="catalytic activity">
    <reaction evidence="11 13">
        <text>N(6)-biotinyl-L-lysyl-[protein] + hydrogencarbonate + ATP = N(6)-carboxybiotinyl-L-lysyl-[protein] + ADP + phosphate + H(+)</text>
        <dbReference type="Rhea" id="RHEA:13501"/>
        <dbReference type="Rhea" id="RHEA-COMP:10505"/>
        <dbReference type="Rhea" id="RHEA-COMP:10506"/>
        <dbReference type="ChEBI" id="CHEBI:15378"/>
        <dbReference type="ChEBI" id="CHEBI:17544"/>
        <dbReference type="ChEBI" id="CHEBI:30616"/>
        <dbReference type="ChEBI" id="CHEBI:43474"/>
        <dbReference type="ChEBI" id="CHEBI:83144"/>
        <dbReference type="ChEBI" id="CHEBI:83145"/>
        <dbReference type="ChEBI" id="CHEBI:456216"/>
        <dbReference type="EC" id="6.3.4.14"/>
    </reaction>
</comment>
<evidence type="ECO:0000256" key="5">
    <source>
        <dbReference type="ARBA" id="ARBA00022598"/>
    </source>
</evidence>
<evidence type="ECO:0000256" key="1">
    <source>
        <dbReference type="ARBA" id="ARBA00003761"/>
    </source>
</evidence>
<dbReference type="UniPathway" id="UPA00655">
    <property type="reaction ID" value="UER00711"/>
</dbReference>
<dbReference type="PROSITE" id="PS50975">
    <property type="entry name" value="ATP_GRASP"/>
    <property type="match status" value="1"/>
</dbReference>
<dbReference type="InterPro" id="IPR011764">
    <property type="entry name" value="Biotin_carboxylation_dom"/>
</dbReference>
<dbReference type="AlphaFoldDB" id="A0A0F3H0X2"/>
<dbReference type="FunFam" id="3.40.50.20:FF:000010">
    <property type="entry name" value="Propionyl-CoA carboxylase subunit alpha"/>
    <property type="match status" value="1"/>
</dbReference>
<dbReference type="PROSITE" id="PS00867">
    <property type="entry name" value="CPSASE_2"/>
    <property type="match status" value="1"/>
</dbReference>
<proteinExistence type="predicted"/>
<reference evidence="16 17" key="1">
    <citation type="submission" date="2015-02" db="EMBL/GenBank/DDBJ databases">
        <title>Single-cell genomics of uncultivated deep-branching MTB reveals a conserved set of magnetosome genes.</title>
        <authorList>
            <person name="Kolinko S."/>
            <person name="Richter M."/>
            <person name="Glockner F.O."/>
            <person name="Brachmann A."/>
            <person name="Schuler D."/>
        </authorList>
    </citation>
    <scope>NUCLEOTIDE SEQUENCE [LARGE SCALE GENOMIC DNA]</scope>
    <source>
        <strain evidence="16">TM-1</strain>
    </source>
</reference>
<comment type="pathway">
    <text evidence="2 13">Lipid metabolism; malonyl-CoA biosynthesis; malonyl-CoA from acetyl-CoA: step 1/1.</text>
</comment>
<evidence type="ECO:0000313" key="17">
    <source>
        <dbReference type="Proteomes" id="UP000033423"/>
    </source>
</evidence>
<evidence type="ECO:0000256" key="11">
    <source>
        <dbReference type="ARBA" id="ARBA00048600"/>
    </source>
</evidence>
<evidence type="ECO:0000256" key="6">
    <source>
        <dbReference type="ARBA" id="ARBA00022723"/>
    </source>
</evidence>
<keyword evidence="7 12" id="KW-0547">Nucleotide-binding</keyword>
<dbReference type="EC" id="6.3.4.14" evidence="4 13"/>
<gene>
    <name evidence="16" type="ORF">MBAV_001216</name>
</gene>
<dbReference type="FunFam" id="3.30.1490.20:FF:000018">
    <property type="entry name" value="Biotin carboxylase"/>
    <property type="match status" value="1"/>
</dbReference>
<evidence type="ECO:0000256" key="4">
    <source>
        <dbReference type="ARBA" id="ARBA00013263"/>
    </source>
</evidence>
<dbReference type="InterPro" id="IPR004549">
    <property type="entry name" value="Acetyl_CoA_COase_biotin_COase"/>
</dbReference>
<dbReference type="SUPFAM" id="SSF52440">
    <property type="entry name" value="PreATP-grasp domain"/>
    <property type="match status" value="1"/>
</dbReference>
<dbReference type="InterPro" id="IPR005482">
    <property type="entry name" value="Biotin_COase_C"/>
</dbReference>
<organism evidence="16 17">
    <name type="scientific">Candidatus Magnetobacterium bavaricum</name>
    <dbReference type="NCBI Taxonomy" id="29290"/>
    <lineage>
        <taxon>Bacteria</taxon>
        <taxon>Pseudomonadati</taxon>
        <taxon>Nitrospirota</taxon>
        <taxon>Thermodesulfovibrionia</taxon>
        <taxon>Thermodesulfovibrionales</taxon>
        <taxon>Candidatus Magnetobacteriaceae</taxon>
        <taxon>Candidatus Magnetobacterium</taxon>
    </lineage>
</organism>
<keyword evidence="8 12" id="KW-0067">ATP-binding</keyword>
<keyword evidence="13" id="KW-0276">Fatty acid metabolism</keyword>
<evidence type="ECO:0000256" key="13">
    <source>
        <dbReference type="RuleBase" id="RU365063"/>
    </source>
</evidence>
<dbReference type="SUPFAM" id="SSF51246">
    <property type="entry name" value="Rudiment single hybrid motif"/>
    <property type="match status" value="1"/>
</dbReference>
<dbReference type="InterPro" id="IPR011761">
    <property type="entry name" value="ATP-grasp"/>
</dbReference>
<evidence type="ECO:0000256" key="3">
    <source>
        <dbReference type="ARBA" id="ARBA00011750"/>
    </source>
</evidence>
<dbReference type="PANTHER" id="PTHR48095">
    <property type="entry name" value="PYRUVATE CARBOXYLASE SUBUNIT A"/>
    <property type="match status" value="1"/>
</dbReference>
<keyword evidence="10 13" id="KW-0092">Biotin</keyword>
<keyword evidence="9" id="KW-0460">Magnesium</keyword>
<evidence type="ECO:0000259" key="14">
    <source>
        <dbReference type="PROSITE" id="PS50975"/>
    </source>
</evidence>
<evidence type="ECO:0000256" key="10">
    <source>
        <dbReference type="ARBA" id="ARBA00023267"/>
    </source>
</evidence>
<feature type="domain" description="ATP-grasp" evidence="14">
    <location>
        <begin position="122"/>
        <end position="319"/>
    </location>
</feature>
<keyword evidence="6" id="KW-0479">Metal-binding</keyword>
<dbReference type="GO" id="GO:0006633">
    <property type="term" value="P:fatty acid biosynthetic process"/>
    <property type="evidence" value="ECO:0007669"/>
    <property type="project" value="UniProtKB-KW"/>
</dbReference>
<keyword evidence="13" id="KW-0443">Lipid metabolism</keyword>
<dbReference type="GO" id="GO:2001295">
    <property type="term" value="P:malonyl-CoA biosynthetic process"/>
    <property type="evidence" value="ECO:0007669"/>
    <property type="project" value="UniProtKB-UniPathway"/>
</dbReference>
<dbReference type="SMART" id="SM00878">
    <property type="entry name" value="Biotin_carb_C"/>
    <property type="match status" value="1"/>
</dbReference>
<dbReference type="EMBL" id="LACI01000537">
    <property type="protein sequence ID" value="KJU86598.1"/>
    <property type="molecule type" value="Genomic_DNA"/>
</dbReference>
<dbReference type="Gene3D" id="3.30.470.20">
    <property type="entry name" value="ATP-grasp fold, B domain"/>
    <property type="match status" value="1"/>
</dbReference>
<dbReference type="NCBIfam" id="NF006367">
    <property type="entry name" value="PRK08591.1"/>
    <property type="match status" value="1"/>
</dbReference>
<dbReference type="PANTHER" id="PTHR48095:SF2">
    <property type="entry name" value="BIOTIN CARBOXYLASE, CHLOROPLASTIC"/>
    <property type="match status" value="1"/>
</dbReference>
<feature type="domain" description="Biotin carboxylation" evidence="15">
    <location>
        <begin position="3"/>
        <end position="447"/>
    </location>
</feature>
<dbReference type="PATRIC" id="fig|29290.4.peg.1617"/>
<comment type="subunit">
    <text evidence="3 13">Acetyl-CoA carboxylase is a heterohexamer of biotin carboxyl carrier protein, biotin carboxylase and the two subunits of carboxyl transferase in a 2:2 complex.</text>
</comment>
<dbReference type="GO" id="GO:0046872">
    <property type="term" value="F:metal ion binding"/>
    <property type="evidence" value="ECO:0007669"/>
    <property type="project" value="UniProtKB-KW"/>
</dbReference>
<comment type="caution">
    <text evidence="16">The sequence shown here is derived from an EMBL/GenBank/DDBJ whole genome shotgun (WGS) entry which is preliminary data.</text>
</comment>
<evidence type="ECO:0000259" key="15">
    <source>
        <dbReference type="PROSITE" id="PS50979"/>
    </source>
</evidence>
<keyword evidence="13" id="KW-0275">Fatty acid biosynthesis</keyword>
<dbReference type="Pfam" id="PF02786">
    <property type="entry name" value="CPSase_L_D2"/>
    <property type="match status" value="1"/>
</dbReference>
<protein>
    <recommendedName>
        <fullName evidence="4 13">Biotin carboxylase</fullName>
        <ecNumber evidence="4 13">6.3.4.14</ecNumber>
    </recommendedName>
    <alternativeName>
        <fullName evidence="13">Acetyl-coenzyme A carboxylase biotin carboxylase subunit A</fullName>
    </alternativeName>
</protein>
<dbReference type="Pfam" id="PF00289">
    <property type="entry name" value="Biotin_carb_N"/>
    <property type="match status" value="1"/>
</dbReference>
<dbReference type="GO" id="GO:0004075">
    <property type="term" value="F:biotin carboxylase activity"/>
    <property type="evidence" value="ECO:0007669"/>
    <property type="project" value="UniProtKB-EC"/>
</dbReference>